<dbReference type="InterPro" id="IPR008927">
    <property type="entry name" value="6-PGluconate_DH-like_C_sf"/>
</dbReference>
<keyword evidence="5 9" id="KW-0521">NADP</keyword>
<organism evidence="12 13">
    <name type="scientific">Treponema rectale</name>
    <dbReference type="NCBI Taxonomy" id="744512"/>
    <lineage>
        <taxon>Bacteria</taxon>
        <taxon>Pseudomonadati</taxon>
        <taxon>Spirochaetota</taxon>
        <taxon>Spirochaetia</taxon>
        <taxon>Spirochaetales</taxon>
        <taxon>Treponemataceae</taxon>
        <taxon>Treponema</taxon>
    </lineage>
</organism>
<comment type="catalytic activity">
    <reaction evidence="8 9">
        <text>(R)-pantoate + NADP(+) = 2-dehydropantoate + NADPH + H(+)</text>
        <dbReference type="Rhea" id="RHEA:16233"/>
        <dbReference type="ChEBI" id="CHEBI:11561"/>
        <dbReference type="ChEBI" id="CHEBI:15378"/>
        <dbReference type="ChEBI" id="CHEBI:15980"/>
        <dbReference type="ChEBI" id="CHEBI:57783"/>
        <dbReference type="ChEBI" id="CHEBI:58349"/>
        <dbReference type="EC" id="1.1.1.169"/>
    </reaction>
</comment>
<protein>
    <recommendedName>
        <fullName evidence="4 9">2-dehydropantoate 2-reductase</fullName>
        <ecNumber evidence="3 9">1.1.1.169</ecNumber>
    </recommendedName>
    <alternativeName>
        <fullName evidence="7 9">Ketopantoate reductase</fullName>
    </alternativeName>
</protein>
<evidence type="ECO:0000256" key="6">
    <source>
        <dbReference type="ARBA" id="ARBA00023002"/>
    </source>
</evidence>
<evidence type="ECO:0000256" key="7">
    <source>
        <dbReference type="ARBA" id="ARBA00032024"/>
    </source>
</evidence>
<proteinExistence type="inferred from homology"/>
<evidence type="ECO:0000259" key="10">
    <source>
        <dbReference type="Pfam" id="PF02558"/>
    </source>
</evidence>
<feature type="domain" description="Ketopantoate reductase N-terminal" evidence="10">
    <location>
        <begin position="3"/>
        <end position="150"/>
    </location>
</feature>
<dbReference type="EMBL" id="CP031517">
    <property type="protein sequence ID" value="QOS39044.1"/>
    <property type="molecule type" value="Genomic_DNA"/>
</dbReference>
<gene>
    <name evidence="12" type="ORF">DYE49_00685</name>
</gene>
<dbReference type="EC" id="1.1.1.169" evidence="3 9"/>
<dbReference type="UniPathway" id="UPA00028">
    <property type="reaction ID" value="UER00004"/>
</dbReference>
<reference evidence="12 13" key="1">
    <citation type="submission" date="2018-08" db="EMBL/GenBank/DDBJ databases">
        <title>The first complete genome of Treponema rectale (CHPAT), a commensal spirochete of the bovine rectum.</title>
        <authorList>
            <person name="Staton G.J."/>
            <person name="Clegg S.R."/>
            <person name="Carter S.D."/>
            <person name="Radford A.D."/>
            <person name="Darby A."/>
            <person name="Hall N."/>
            <person name="Birtles R.J."/>
            <person name="Evans N.J."/>
        </authorList>
    </citation>
    <scope>NUCLEOTIDE SEQUENCE [LARGE SCALE GENOMIC DNA]</scope>
    <source>
        <strain evidence="12 13">CHPA</strain>
    </source>
</reference>
<keyword evidence="9" id="KW-0566">Pantothenate biosynthesis</keyword>
<dbReference type="GO" id="GO:0015940">
    <property type="term" value="P:pantothenate biosynthetic process"/>
    <property type="evidence" value="ECO:0007669"/>
    <property type="project" value="UniProtKB-UniPathway"/>
</dbReference>
<dbReference type="Pfam" id="PF08546">
    <property type="entry name" value="ApbA_C"/>
    <property type="match status" value="1"/>
</dbReference>
<keyword evidence="6 9" id="KW-0560">Oxidoreductase</keyword>
<dbReference type="SUPFAM" id="SSF51735">
    <property type="entry name" value="NAD(P)-binding Rossmann-fold domains"/>
    <property type="match status" value="1"/>
</dbReference>
<evidence type="ECO:0000256" key="4">
    <source>
        <dbReference type="ARBA" id="ARBA00019465"/>
    </source>
</evidence>
<comment type="pathway">
    <text evidence="1 9">Cofactor biosynthesis; (R)-pantothenate biosynthesis; (R)-pantoate from 3-methyl-2-oxobutanoate: step 2/2.</text>
</comment>
<evidence type="ECO:0000313" key="12">
    <source>
        <dbReference type="EMBL" id="QOS39044.1"/>
    </source>
</evidence>
<evidence type="ECO:0000256" key="8">
    <source>
        <dbReference type="ARBA" id="ARBA00048793"/>
    </source>
</evidence>
<evidence type="ECO:0000256" key="3">
    <source>
        <dbReference type="ARBA" id="ARBA00013014"/>
    </source>
</evidence>
<dbReference type="SUPFAM" id="SSF48179">
    <property type="entry name" value="6-phosphogluconate dehydrogenase C-terminal domain-like"/>
    <property type="match status" value="1"/>
</dbReference>
<sequence>MKIAIIGAGALGLMFGSLLSKNHEVHLLDVNPEMIDKINAEGIHLHDDMENTDETFYPKAHLNGTLQEKMDVVFVLVKSNYTSASLKANQNLIDGNTYFITLQNGLGNDEKMAQYIDKDHLILGVTRINSRRLGLNEVARANHGITVFGYQDSTKEMANKISEVFNSSSFDAKIEENIKKVIWDKLFLNLSSNAFTAYYNCSIGQLSNDPERWGKASEAIREAVRIANHEGMNYSEEEQVSFNKKFCDPLLSGYTSMWQDVTNHRKTEIHALNGKISELGKLYNIPTPMNDWITSRILELEETF</sequence>
<dbReference type="KEGG" id="trc:DYE49_00685"/>
<evidence type="ECO:0000256" key="1">
    <source>
        <dbReference type="ARBA" id="ARBA00004994"/>
    </source>
</evidence>
<dbReference type="InterPro" id="IPR013752">
    <property type="entry name" value="KPA_reductase"/>
</dbReference>
<comment type="function">
    <text evidence="9">Catalyzes the NADPH-dependent reduction of ketopantoate into pantoic acid.</text>
</comment>
<dbReference type="InterPro" id="IPR013328">
    <property type="entry name" value="6PGD_dom2"/>
</dbReference>
<dbReference type="InterPro" id="IPR013332">
    <property type="entry name" value="KPR_N"/>
</dbReference>
<dbReference type="AlphaFoldDB" id="A0A7M1XHV6"/>
<dbReference type="InterPro" id="IPR050838">
    <property type="entry name" value="Ketopantoate_reductase"/>
</dbReference>
<dbReference type="Gene3D" id="3.40.50.720">
    <property type="entry name" value="NAD(P)-binding Rossmann-like Domain"/>
    <property type="match status" value="1"/>
</dbReference>
<dbReference type="InterPro" id="IPR036291">
    <property type="entry name" value="NAD(P)-bd_dom_sf"/>
</dbReference>
<feature type="domain" description="Ketopantoate reductase C-terminal" evidence="11">
    <location>
        <begin position="177"/>
        <end position="297"/>
    </location>
</feature>
<dbReference type="Proteomes" id="UP000593591">
    <property type="component" value="Chromosome"/>
</dbReference>
<name>A0A7M1XHV6_9SPIR</name>
<dbReference type="Pfam" id="PF02558">
    <property type="entry name" value="ApbA"/>
    <property type="match status" value="1"/>
</dbReference>
<evidence type="ECO:0000259" key="11">
    <source>
        <dbReference type="Pfam" id="PF08546"/>
    </source>
</evidence>
<comment type="similarity">
    <text evidence="2 9">Belongs to the ketopantoate reductase family.</text>
</comment>
<evidence type="ECO:0000313" key="13">
    <source>
        <dbReference type="Proteomes" id="UP000593591"/>
    </source>
</evidence>
<dbReference type="GO" id="GO:0050661">
    <property type="term" value="F:NADP binding"/>
    <property type="evidence" value="ECO:0007669"/>
    <property type="project" value="TreeGrafter"/>
</dbReference>
<evidence type="ECO:0000256" key="5">
    <source>
        <dbReference type="ARBA" id="ARBA00022857"/>
    </source>
</evidence>
<dbReference type="GO" id="GO:0008677">
    <property type="term" value="F:2-dehydropantoate 2-reductase activity"/>
    <property type="evidence" value="ECO:0007669"/>
    <property type="project" value="UniProtKB-EC"/>
</dbReference>
<dbReference type="InterPro" id="IPR003710">
    <property type="entry name" value="ApbA"/>
</dbReference>
<dbReference type="PANTHER" id="PTHR43765">
    <property type="entry name" value="2-DEHYDROPANTOATE 2-REDUCTASE-RELATED"/>
    <property type="match status" value="1"/>
</dbReference>
<evidence type="ECO:0000256" key="2">
    <source>
        <dbReference type="ARBA" id="ARBA00007870"/>
    </source>
</evidence>
<dbReference type="NCBIfam" id="TIGR00745">
    <property type="entry name" value="apbA_panE"/>
    <property type="match status" value="1"/>
</dbReference>
<dbReference type="PANTHER" id="PTHR43765:SF2">
    <property type="entry name" value="2-DEHYDROPANTOATE 2-REDUCTASE"/>
    <property type="match status" value="1"/>
</dbReference>
<dbReference type="GO" id="GO:0005737">
    <property type="term" value="C:cytoplasm"/>
    <property type="evidence" value="ECO:0007669"/>
    <property type="project" value="TreeGrafter"/>
</dbReference>
<evidence type="ECO:0000256" key="9">
    <source>
        <dbReference type="RuleBase" id="RU362068"/>
    </source>
</evidence>
<accession>A0A7M1XHV6</accession>
<dbReference type="Gene3D" id="1.10.1040.10">
    <property type="entry name" value="N-(1-d-carboxylethyl)-l-norvaline Dehydrogenase, domain 2"/>
    <property type="match status" value="1"/>
</dbReference>